<evidence type="ECO:0000256" key="1">
    <source>
        <dbReference type="SAM" id="MobiDB-lite"/>
    </source>
</evidence>
<feature type="region of interest" description="Disordered" evidence="1">
    <location>
        <begin position="1"/>
        <end position="26"/>
    </location>
</feature>
<gene>
    <name evidence="2" type="ORF">O181_118811</name>
</gene>
<evidence type="ECO:0000313" key="3">
    <source>
        <dbReference type="Proteomes" id="UP000765509"/>
    </source>
</evidence>
<name>A0A9Q3PZ48_9BASI</name>
<protein>
    <submittedName>
        <fullName evidence="2">Uncharacterized protein</fullName>
    </submittedName>
</protein>
<proteinExistence type="predicted"/>
<keyword evidence="3" id="KW-1185">Reference proteome</keyword>
<accession>A0A9Q3PZ48</accession>
<dbReference type="AlphaFoldDB" id="A0A9Q3PZ48"/>
<organism evidence="2 3">
    <name type="scientific">Austropuccinia psidii MF-1</name>
    <dbReference type="NCBI Taxonomy" id="1389203"/>
    <lineage>
        <taxon>Eukaryota</taxon>
        <taxon>Fungi</taxon>
        <taxon>Dikarya</taxon>
        <taxon>Basidiomycota</taxon>
        <taxon>Pucciniomycotina</taxon>
        <taxon>Pucciniomycetes</taxon>
        <taxon>Pucciniales</taxon>
        <taxon>Sphaerophragmiaceae</taxon>
        <taxon>Austropuccinia</taxon>
    </lineage>
</organism>
<feature type="compositionally biased region" description="Polar residues" evidence="1">
    <location>
        <begin position="11"/>
        <end position="26"/>
    </location>
</feature>
<sequence length="71" mass="7579">MPTLAHELDSAPSTNNLRQRPIFSSTPATAPLQSPILMLTHPHIVLSSTYCAYNPAALSQYDSNATTPSPA</sequence>
<evidence type="ECO:0000313" key="2">
    <source>
        <dbReference type="EMBL" id="MBW0579096.1"/>
    </source>
</evidence>
<dbReference type="EMBL" id="AVOT02104264">
    <property type="protein sequence ID" value="MBW0579096.1"/>
    <property type="molecule type" value="Genomic_DNA"/>
</dbReference>
<comment type="caution">
    <text evidence="2">The sequence shown here is derived from an EMBL/GenBank/DDBJ whole genome shotgun (WGS) entry which is preliminary data.</text>
</comment>
<reference evidence="2" key="1">
    <citation type="submission" date="2021-03" db="EMBL/GenBank/DDBJ databases">
        <title>Draft genome sequence of rust myrtle Austropuccinia psidii MF-1, a brazilian biotype.</title>
        <authorList>
            <person name="Quecine M.C."/>
            <person name="Pachon D.M.R."/>
            <person name="Bonatelli M.L."/>
            <person name="Correr F.H."/>
            <person name="Franceschini L.M."/>
            <person name="Leite T.F."/>
            <person name="Margarido G.R.A."/>
            <person name="Almeida C.A."/>
            <person name="Ferrarezi J.A."/>
            <person name="Labate C.A."/>
        </authorList>
    </citation>
    <scope>NUCLEOTIDE SEQUENCE</scope>
    <source>
        <strain evidence="2">MF-1</strain>
    </source>
</reference>
<dbReference type="Proteomes" id="UP000765509">
    <property type="component" value="Unassembled WGS sequence"/>
</dbReference>